<sequence>MSHWRHNEFHDILGSDAYRSWLISRNDPPIVYPSSDIAWRRLRALLRRATSRIASFFAAIHIAVVAHKVRRARGAFVRLDGRAPSGRRS</sequence>
<organism evidence="1 2">
    <name type="scientific">Rhodopseudomonas telluris</name>
    <dbReference type="NCBI Taxonomy" id="644215"/>
    <lineage>
        <taxon>Bacteria</taxon>
        <taxon>Pseudomonadati</taxon>
        <taxon>Pseudomonadota</taxon>
        <taxon>Alphaproteobacteria</taxon>
        <taxon>Hyphomicrobiales</taxon>
        <taxon>Nitrobacteraceae</taxon>
        <taxon>Rhodopseudomonas</taxon>
    </lineage>
</organism>
<name>A0ABV6ETS8_9BRAD</name>
<proteinExistence type="predicted"/>
<protein>
    <submittedName>
        <fullName evidence="1">Uncharacterized protein</fullName>
    </submittedName>
</protein>
<dbReference type="Proteomes" id="UP001589775">
    <property type="component" value="Unassembled WGS sequence"/>
</dbReference>
<comment type="caution">
    <text evidence="1">The sequence shown here is derived from an EMBL/GenBank/DDBJ whole genome shotgun (WGS) entry which is preliminary data.</text>
</comment>
<keyword evidence="2" id="KW-1185">Reference proteome</keyword>
<gene>
    <name evidence="1" type="ORF">ACFFJ6_14015</name>
</gene>
<dbReference type="RefSeq" id="WP_378388685.1">
    <property type="nucleotide sequence ID" value="NZ_JBHLWM010000005.1"/>
</dbReference>
<evidence type="ECO:0000313" key="2">
    <source>
        <dbReference type="Proteomes" id="UP001589775"/>
    </source>
</evidence>
<evidence type="ECO:0000313" key="1">
    <source>
        <dbReference type="EMBL" id="MFC0241598.1"/>
    </source>
</evidence>
<accession>A0ABV6ETS8</accession>
<dbReference type="EMBL" id="JBHLWM010000005">
    <property type="protein sequence ID" value="MFC0241598.1"/>
    <property type="molecule type" value="Genomic_DNA"/>
</dbReference>
<reference evidence="1 2" key="1">
    <citation type="submission" date="2024-09" db="EMBL/GenBank/DDBJ databases">
        <authorList>
            <person name="Sun Q."/>
            <person name="Mori K."/>
        </authorList>
    </citation>
    <scope>NUCLEOTIDE SEQUENCE [LARGE SCALE GENOMIC DNA]</scope>
    <source>
        <strain evidence="1 2">KCTC 23279</strain>
    </source>
</reference>